<reference evidence="5" key="1">
    <citation type="journal article" date="2019" name="Int. J. Syst. Evol. Microbiol.">
        <title>The Global Catalogue of Microorganisms (GCM) 10K type strain sequencing project: providing services to taxonomists for standard genome sequencing and annotation.</title>
        <authorList>
            <consortium name="The Broad Institute Genomics Platform"/>
            <consortium name="The Broad Institute Genome Sequencing Center for Infectious Disease"/>
            <person name="Wu L."/>
            <person name="Ma J."/>
        </authorList>
    </citation>
    <scope>NUCLEOTIDE SEQUENCE [LARGE SCALE GENOMIC DNA]</scope>
    <source>
        <strain evidence="5">CCUG 63369</strain>
    </source>
</reference>
<dbReference type="NCBIfam" id="TIGR00026">
    <property type="entry name" value="hi_GC_TIGR00026"/>
    <property type="match status" value="1"/>
</dbReference>
<feature type="region of interest" description="Disordered" evidence="3">
    <location>
        <begin position="139"/>
        <end position="160"/>
    </location>
</feature>
<dbReference type="PANTHER" id="PTHR39428:SF1">
    <property type="entry name" value="F420H(2)-DEPENDENT QUINONE REDUCTASE RV1261C"/>
    <property type="match status" value="1"/>
</dbReference>
<evidence type="ECO:0000256" key="1">
    <source>
        <dbReference type="ARBA" id="ARBA00008710"/>
    </source>
</evidence>
<organism evidence="4 5">
    <name type="scientific">Streptomonospora algeriensis</name>
    <dbReference type="NCBI Taxonomy" id="995084"/>
    <lineage>
        <taxon>Bacteria</taxon>
        <taxon>Bacillati</taxon>
        <taxon>Actinomycetota</taxon>
        <taxon>Actinomycetes</taxon>
        <taxon>Streptosporangiales</taxon>
        <taxon>Nocardiopsidaceae</taxon>
        <taxon>Streptomonospora</taxon>
    </lineage>
</organism>
<dbReference type="InterPro" id="IPR012349">
    <property type="entry name" value="Split_barrel_FMN-bd"/>
</dbReference>
<dbReference type="Gene3D" id="2.30.110.10">
    <property type="entry name" value="Electron Transport, Fmn-binding Protein, Chain A"/>
    <property type="match status" value="1"/>
</dbReference>
<dbReference type="SUPFAM" id="SSF50475">
    <property type="entry name" value="FMN-binding split barrel"/>
    <property type="match status" value="1"/>
</dbReference>
<evidence type="ECO:0000256" key="3">
    <source>
        <dbReference type="SAM" id="MobiDB-lite"/>
    </source>
</evidence>
<dbReference type="InterPro" id="IPR004378">
    <property type="entry name" value="F420H2_quin_Rdtase"/>
</dbReference>
<evidence type="ECO:0000313" key="5">
    <source>
        <dbReference type="Proteomes" id="UP001596956"/>
    </source>
</evidence>
<comment type="catalytic activity">
    <reaction evidence="2">
        <text>oxidized coenzyme F420-(gamma-L-Glu)(n) + a quinol + H(+) = reduced coenzyme F420-(gamma-L-Glu)(n) + a quinone</text>
        <dbReference type="Rhea" id="RHEA:39663"/>
        <dbReference type="Rhea" id="RHEA-COMP:12939"/>
        <dbReference type="Rhea" id="RHEA-COMP:14378"/>
        <dbReference type="ChEBI" id="CHEBI:15378"/>
        <dbReference type="ChEBI" id="CHEBI:24646"/>
        <dbReference type="ChEBI" id="CHEBI:132124"/>
        <dbReference type="ChEBI" id="CHEBI:133980"/>
        <dbReference type="ChEBI" id="CHEBI:139511"/>
    </reaction>
</comment>
<comment type="similarity">
    <text evidence="1">Belongs to the F420H(2)-dependent quinone reductase family.</text>
</comment>
<keyword evidence="5" id="KW-1185">Reference proteome</keyword>
<dbReference type="PANTHER" id="PTHR39428">
    <property type="entry name" value="F420H(2)-DEPENDENT QUINONE REDUCTASE RV1261C"/>
    <property type="match status" value="1"/>
</dbReference>
<dbReference type="Pfam" id="PF04075">
    <property type="entry name" value="F420H2_quin_red"/>
    <property type="match status" value="1"/>
</dbReference>
<dbReference type="EMBL" id="JBHTHR010000094">
    <property type="protein sequence ID" value="MFD0800747.1"/>
    <property type="molecule type" value="Genomic_DNA"/>
</dbReference>
<evidence type="ECO:0000256" key="2">
    <source>
        <dbReference type="ARBA" id="ARBA00049106"/>
    </source>
</evidence>
<comment type="caution">
    <text evidence="4">The sequence shown here is derived from an EMBL/GenBank/DDBJ whole genome shotgun (WGS) entry which is preliminary data.</text>
</comment>
<protein>
    <submittedName>
        <fullName evidence="4">Nitroreductase/quinone reductase family protein</fullName>
    </submittedName>
</protein>
<dbReference type="Proteomes" id="UP001596956">
    <property type="component" value="Unassembled WGS sequence"/>
</dbReference>
<proteinExistence type="inferred from homology"/>
<name>A0ABW3BBM7_9ACTN</name>
<accession>A0ABW3BBM7</accession>
<sequence length="160" mass="17607">MTERKDIVAWTIREFRANRGRVGGPFAGAPTLLLRSRGARSGLERTTPMMYLADGPRYPVFASKAGADRNPDRYHNLLARPAATIEVGDEHIPVTATELHGPERDRHFAEQARRFPGFAGYQRKTRRVIPVVALTPATAEVSRPHSGRAVDSPGPQGLQS</sequence>
<evidence type="ECO:0000313" key="4">
    <source>
        <dbReference type="EMBL" id="MFD0800747.1"/>
    </source>
</evidence>
<gene>
    <name evidence="4" type="ORF">ACFQZU_05365</name>
</gene>